<organism evidence="3">
    <name type="scientific">Laccaria bicolor (strain S238N-H82 / ATCC MYA-4686)</name>
    <name type="common">Bicoloured deceiver</name>
    <name type="synonym">Laccaria laccata var. bicolor</name>
    <dbReference type="NCBI Taxonomy" id="486041"/>
    <lineage>
        <taxon>Eukaryota</taxon>
        <taxon>Fungi</taxon>
        <taxon>Dikarya</taxon>
        <taxon>Basidiomycota</taxon>
        <taxon>Agaricomycotina</taxon>
        <taxon>Agaricomycetes</taxon>
        <taxon>Agaricomycetidae</taxon>
        <taxon>Agaricales</taxon>
        <taxon>Agaricineae</taxon>
        <taxon>Hydnangiaceae</taxon>
        <taxon>Laccaria</taxon>
    </lineage>
</organism>
<protein>
    <submittedName>
        <fullName evidence="2">Predicted protein</fullName>
    </submittedName>
</protein>
<keyword evidence="3" id="KW-1185">Reference proteome</keyword>
<dbReference type="RefSeq" id="XP_001874102.1">
    <property type="nucleotide sequence ID" value="XM_001874067.1"/>
</dbReference>
<dbReference type="OrthoDB" id="3248728at2759"/>
<dbReference type="HOGENOM" id="CLU_483172_0_0_1"/>
<name>B0CNA1_LACBS</name>
<keyword evidence="1" id="KW-0472">Membrane</keyword>
<evidence type="ECO:0000313" key="2">
    <source>
        <dbReference type="EMBL" id="EDR15894.1"/>
    </source>
</evidence>
<sequence>MSKLFHLTFNEADMKMLEDGLTALAFMGESHDLQKLQAKYRSFSHAGSDDCGKAKLTVGPPLDLTSDATLRAEIDEDGMKNKPNGFTFETLKSMLSLIKKTTGREASCRIVVDTIVLYVVSNLDTEPGQAVTIVPEEQVPSTAFDLTRMAFGGYLDYLILRGPRTLIHEHPKYKLKDSENKLHHAPGFTASIIETKRSLALQKRAMSQTVAELATYCLAKRNTKICTRIPNIKGFLTDGRRWKFLAFRQNEKTLEDDGSGQVSSTEDFFDIGDRLENLAFVVGLIRRWIEDPCRNCVGALLVMYLKGREGDCVMRLSETKKVAHFGRQNKTEDANRKSQNSSEADSYLITSRTRKIGLYYLLEVSCLTGSMFLFFVICFADNYSGYLGPGHVLCVFASDENRGGGYHQRQSLGFATDIELDVGGYDTDLELFQPGASHHVNFGFSLPQGLRTHPASRMMVSYLPEFPCPPTSTSHHSLVRVVSSTLKKTADNILDGRLSHSFIFPTVLGFTSLPKSHENLSFVCVSTSFLNGPLIITQWIVMKLSRFSNISQTKSIFPMGPWKK</sequence>
<keyword evidence="1" id="KW-0812">Transmembrane</keyword>
<keyword evidence="1" id="KW-1133">Transmembrane helix</keyword>
<dbReference type="EMBL" id="DS547091">
    <property type="protein sequence ID" value="EDR15894.1"/>
    <property type="molecule type" value="Genomic_DNA"/>
</dbReference>
<dbReference type="InParanoid" id="B0CNA1"/>
<dbReference type="AlphaFoldDB" id="B0CNA1"/>
<dbReference type="GeneID" id="6068924"/>
<feature type="transmembrane region" description="Helical" evidence="1">
    <location>
        <begin position="358"/>
        <end position="377"/>
    </location>
</feature>
<proteinExistence type="predicted"/>
<gene>
    <name evidence="2" type="ORF">LACBIDRAFT_320951</name>
</gene>
<evidence type="ECO:0000313" key="3">
    <source>
        <dbReference type="Proteomes" id="UP000001194"/>
    </source>
</evidence>
<evidence type="ECO:0000256" key="1">
    <source>
        <dbReference type="SAM" id="Phobius"/>
    </source>
</evidence>
<reference evidence="2 3" key="1">
    <citation type="journal article" date="2008" name="Nature">
        <title>The genome of Laccaria bicolor provides insights into mycorrhizal symbiosis.</title>
        <authorList>
            <person name="Martin F."/>
            <person name="Aerts A."/>
            <person name="Ahren D."/>
            <person name="Brun A."/>
            <person name="Danchin E.G.J."/>
            <person name="Duchaussoy F."/>
            <person name="Gibon J."/>
            <person name="Kohler A."/>
            <person name="Lindquist E."/>
            <person name="Pereda V."/>
            <person name="Salamov A."/>
            <person name="Shapiro H.J."/>
            <person name="Wuyts J."/>
            <person name="Blaudez D."/>
            <person name="Buee M."/>
            <person name="Brokstein P."/>
            <person name="Canbaeck B."/>
            <person name="Cohen D."/>
            <person name="Courty P.E."/>
            <person name="Coutinho P.M."/>
            <person name="Delaruelle C."/>
            <person name="Detter J.C."/>
            <person name="Deveau A."/>
            <person name="DiFazio S."/>
            <person name="Duplessis S."/>
            <person name="Fraissinet-Tachet L."/>
            <person name="Lucic E."/>
            <person name="Frey-Klett P."/>
            <person name="Fourrey C."/>
            <person name="Feussner I."/>
            <person name="Gay G."/>
            <person name="Grimwood J."/>
            <person name="Hoegger P.J."/>
            <person name="Jain P."/>
            <person name="Kilaru S."/>
            <person name="Labbe J."/>
            <person name="Lin Y.C."/>
            <person name="Legue V."/>
            <person name="Le Tacon F."/>
            <person name="Marmeisse R."/>
            <person name="Melayah D."/>
            <person name="Montanini B."/>
            <person name="Muratet M."/>
            <person name="Nehls U."/>
            <person name="Niculita-Hirzel H."/>
            <person name="Oudot-Le Secq M.P."/>
            <person name="Peter M."/>
            <person name="Quesneville H."/>
            <person name="Rajashekar B."/>
            <person name="Reich M."/>
            <person name="Rouhier N."/>
            <person name="Schmutz J."/>
            <person name="Yin T."/>
            <person name="Chalot M."/>
            <person name="Henrissat B."/>
            <person name="Kuees U."/>
            <person name="Lucas S."/>
            <person name="Van de Peer Y."/>
            <person name="Podila G.K."/>
            <person name="Polle A."/>
            <person name="Pukkila P.J."/>
            <person name="Richardson P.M."/>
            <person name="Rouze P."/>
            <person name="Sanders I.R."/>
            <person name="Stajich J.E."/>
            <person name="Tunlid A."/>
            <person name="Tuskan G."/>
            <person name="Grigoriev I.V."/>
        </authorList>
    </citation>
    <scope>NUCLEOTIDE SEQUENCE [LARGE SCALE GENOMIC DNA]</scope>
    <source>
        <strain evidence="3">S238N-H82 / ATCC MYA-4686</strain>
    </source>
</reference>
<dbReference type="KEGG" id="lbc:LACBIDRAFT_320951"/>
<accession>B0CNA1</accession>
<dbReference type="Proteomes" id="UP000001194">
    <property type="component" value="Unassembled WGS sequence"/>
</dbReference>